<dbReference type="InterPro" id="IPR032696">
    <property type="entry name" value="SQ_cyclase_C"/>
</dbReference>
<feature type="domain" description="Squalene cyclase N-terminal" evidence="4">
    <location>
        <begin position="11"/>
        <end position="313"/>
    </location>
</feature>
<protein>
    <recommendedName>
        <fullName evidence="7">Terpene cyclase/mutase family member</fullName>
    </recommendedName>
</protein>
<dbReference type="GO" id="GO:0005811">
    <property type="term" value="C:lipid droplet"/>
    <property type="evidence" value="ECO:0007669"/>
    <property type="project" value="InterPro"/>
</dbReference>
<dbReference type="GO" id="GO:0016104">
    <property type="term" value="P:triterpenoid biosynthetic process"/>
    <property type="evidence" value="ECO:0007669"/>
    <property type="project" value="InterPro"/>
</dbReference>
<evidence type="ECO:0000256" key="1">
    <source>
        <dbReference type="ARBA" id="ARBA00009755"/>
    </source>
</evidence>
<evidence type="ECO:0000313" key="6">
    <source>
        <dbReference type="Proteomes" id="UP000244005"/>
    </source>
</evidence>
<sequence length="650" mass="72815">MDLRGEVAEAIRRGADYLFSNQLPNSCWYSDLQISPSSLSDYVTLCRVLNVDLRSKKDSIIQYYSERQNPNGSWSSALESQDGTISSTAEVFLSLRILGLSSGSPSLSKAGNYISKQGGLSSSSVHILTRIKCALFGLVSWNAVPTIPAELVLLPSQLPLLLDTSSTWRRSVWIPLLVIYHHRPVFPLPDEVVLNAPKSMGSLKSWGIDDPPRRLPSLDVLMKHGLCFKSFFLVARDFLFRIYENHKVEFLREHARKKCIDWILEHGEDVEDLKSSDAVSSMLYTTLAMTLESDGVDSSHVHKTIQALHACRWPWDEDSSGCKIRPSVLSVWDTALASFSLLECGWDPDDGRVNRALRWLLDRRLQFKDGDWKARRPQSTSEGCSERYPDVDITAAVLLCLFKHESFAAIGSVPIERAVRWCTRVQNSDGGWAASHAENGCLFHNETHSESGRSTPDVTGHVLEALGFYLRSEVSKNHSKSLRKRAYYACQRGIINLRLSQDAQGLWFGRGDAHCIYGTMNALCGLASLGVRGPEFVVSRALGCLRRSQNGDGGWGEHGKSTPSQTAWALLGLLNYLPAEDSTIEHGIRWLLDSQTQAGRRYSDCGSLDFAVPISGTCRRSTWNECHLYMYSHLCRHYYPMIVLGRFMQL</sequence>
<dbReference type="PANTHER" id="PTHR11764">
    <property type="entry name" value="TERPENE CYCLASE/MUTASE FAMILY MEMBER"/>
    <property type="match status" value="1"/>
</dbReference>
<dbReference type="PANTHER" id="PTHR11764:SF82">
    <property type="entry name" value="TERPENE CYCLASE_MUTASE FAMILY MEMBER"/>
    <property type="match status" value="1"/>
</dbReference>
<keyword evidence="6" id="KW-1185">Reference proteome</keyword>
<evidence type="ECO:0000259" key="3">
    <source>
        <dbReference type="Pfam" id="PF13243"/>
    </source>
</evidence>
<dbReference type="Gramene" id="Mp2g20110.1">
    <property type="protein sequence ID" value="Mp2g20110.1.cds1"/>
    <property type="gene ID" value="Mp2g20110"/>
</dbReference>
<comment type="similarity">
    <text evidence="1">Belongs to the terpene cyclase/mutase family.</text>
</comment>
<dbReference type="InterPro" id="IPR018333">
    <property type="entry name" value="Squalene_cyclase"/>
</dbReference>
<reference evidence="6" key="1">
    <citation type="journal article" date="2017" name="Cell">
        <title>Insights into land plant evolution garnered from the Marchantia polymorpha genome.</title>
        <authorList>
            <person name="Bowman J.L."/>
            <person name="Kohchi T."/>
            <person name="Yamato K.T."/>
            <person name="Jenkins J."/>
            <person name="Shu S."/>
            <person name="Ishizaki K."/>
            <person name="Yamaoka S."/>
            <person name="Nishihama R."/>
            <person name="Nakamura Y."/>
            <person name="Berger F."/>
            <person name="Adam C."/>
            <person name="Aki S.S."/>
            <person name="Althoff F."/>
            <person name="Araki T."/>
            <person name="Arteaga-Vazquez M.A."/>
            <person name="Balasubrmanian S."/>
            <person name="Barry K."/>
            <person name="Bauer D."/>
            <person name="Boehm C.R."/>
            <person name="Briginshaw L."/>
            <person name="Caballero-Perez J."/>
            <person name="Catarino B."/>
            <person name="Chen F."/>
            <person name="Chiyoda S."/>
            <person name="Chovatia M."/>
            <person name="Davies K.M."/>
            <person name="Delmans M."/>
            <person name="Demura T."/>
            <person name="Dierschke T."/>
            <person name="Dolan L."/>
            <person name="Dorantes-Acosta A.E."/>
            <person name="Eklund D.M."/>
            <person name="Florent S.N."/>
            <person name="Flores-Sandoval E."/>
            <person name="Fujiyama A."/>
            <person name="Fukuzawa H."/>
            <person name="Galik B."/>
            <person name="Grimanelli D."/>
            <person name="Grimwood J."/>
            <person name="Grossniklaus U."/>
            <person name="Hamada T."/>
            <person name="Haseloff J."/>
            <person name="Hetherington A.J."/>
            <person name="Higo A."/>
            <person name="Hirakawa Y."/>
            <person name="Hundley H.N."/>
            <person name="Ikeda Y."/>
            <person name="Inoue K."/>
            <person name="Inoue S.I."/>
            <person name="Ishida S."/>
            <person name="Jia Q."/>
            <person name="Kakita M."/>
            <person name="Kanazawa T."/>
            <person name="Kawai Y."/>
            <person name="Kawashima T."/>
            <person name="Kennedy M."/>
            <person name="Kinose K."/>
            <person name="Kinoshita T."/>
            <person name="Kohara Y."/>
            <person name="Koide E."/>
            <person name="Komatsu K."/>
            <person name="Kopischke S."/>
            <person name="Kubo M."/>
            <person name="Kyozuka J."/>
            <person name="Lagercrantz U."/>
            <person name="Lin S.S."/>
            <person name="Lindquist E."/>
            <person name="Lipzen A.M."/>
            <person name="Lu C.W."/>
            <person name="De Luna E."/>
            <person name="Martienssen R.A."/>
            <person name="Minamino N."/>
            <person name="Mizutani M."/>
            <person name="Mizutani M."/>
            <person name="Mochizuki N."/>
            <person name="Monte I."/>
            <person name="Mosher R."/>
            <person name="Nagasaki H."/>
            <person name="Nakagami H."/>
            <person name="Naramoto S."/>
            <person name="Nishitani K."/>
            <person name="Ohtani M."/>
            <person name="Okamoto T."/>
            <person name="Okumura M."/>
            <person name="Phillips J."/>
            <person name="Pollak B."/>
            <person name="Reinders A."/>
            <person name="Rovekamp M."/>
            <person name="Sano R."/>
            <person name="Sawa S."/>
            <person name="Schmid M.W."/>
            <person name="Shirakawa M."/>
            <person name="Solano R."/>
            <person name="Spunde A."/>
            <person name="Suetsugu N."/>
            <person name="Sugano S."/>
            <person name="Sugiyama A."/>
            <person name="Sun R."/>
            <person name="Suzuki Y."/>
            <person name="Takenaka M."/>
            <person name="Takezawa D."/>
            <person name="Tomogane H."/>
            <person name="Tsuzuki M."/>
            <person name="Ueda T."/>
            <person name="Umeda M."/>
            <person name="Ward J.M."/>
            <person name="Watanabe Y."/>
            <person name="Yazaki K."/>
            <person name="Yokoyama R."/>
            <person name="Yoshitake Y."/>
            <person name="Yotsui I."/>
            <person name="Zachgo S."/>
            <person name="Schmutz J."/>
        </authorList>
    </citation>
    <scope>NUCLEOTIDE SEQUENCE [LARGE SCALE GENOMIC DNA]</scope>
    <source>
        <strain evidence="6">Tak-1</strain>
    </source>
</reference>
<evidence type="ECO:0000256" key="2">
    <source>
        <dbReference type="ARBA" id="ARBA00022737"/>
    </source>
</evidence>
<dbReference type="OMA" id="CFITRIH"/>
<gene>
    <name evidence="5" type="ORF">MARPO_0055s0038</name>
</gene>
<dbReference type="InterPro" id="IPR032697">
    <property type="entry name" value="SQ_cyclase_N"/>
</dbReference>
<dbReference type="Proteomes" id="UP000244005">
    <property type="component" value="Unassembled WGS sequence"/>
</dbReference>
<dbReference type="InterPro" id="IPR008930">
    <property type="entry name" value="Terpenoid_cyclase/PrenylTrfase"/>
</dbReference>
<evidence type="ECO:0008006" key="7">
    <source>
        <dbReference type="Google" id="ProtNLM"/>
    </source>
</evidence>
<feature type="domain" description="Squalene cyclase C-terminal" evidence="3">
    <location>
        <begin position="330"/>
        <end position="603"/>
    </location>
</feature>
<dbReference type="Pfam" id="PF13249">
    <property type="entry name" value="SQHop_cyclase_N"/>
    <property type="match status" value="1"/>
</dbReference>
<keyword evidence="2" id="KW-0677">Repeat</keyword>
<evidence type="ECO:0000313" key="5">
    <source>
        <dbReference type="EMBL" id="PTQ37759.1"/>
    </source>
</evidence>
<dbReference type="OrthoDB" id="21502at2759"/>
<dbReference type="SUPFAM" id="SSF48239">
    <property type="entry name" value="Terpenoid cyclases/Protein prenyltransferases"/>
    <property type="match status" value="2"/>
</dbReference>
<dbReference type="EMBL" id="KZ772727">
    <property type="protein sequence ID" value="PTQ37759.1"/>
    <property type="molecule type" value="Genomic_DNA"/>
</dbReference>
<accession>A0A2R6WV83</accession>
<evidence type="ECO:0000259" key="4">
    <source>
        <dbReference type="Pfam" id="PF13249"/>
    </source>
</evidence>
<name>A0A2R6WV83_MARPO</name>
<dbReference type="Gene3D" id="1.50.10.20">
    <property type="match status" value="2"/>
</dbReference>
<dbReference type="Pfam" id="PF13243">
    <property type="entry name" value="SQHop_cyclase_C"/>
    <property type="match status" value="1"/>
</dbReference>
<dbReference type="AlphaFoldDB" id="A0A2R6WV83"/>
<dbReference type="GO" id="GO:0016866">
    <property type="term" value="F:intramolecular transferase activity"/>
    <property type="evidence" value="ECO:0007669"/>
    <property type="project" value="InterPro"/>
</dbReference>
<organism evidence="5 6">
    <name type="scientific">Marchantia polymorpha</name>
    <name type="common">Common liverwort</name>
    <name type="synonym">Marchantia aquatica</name>
    <dbReference type="NCBI Taxonomy" id="3197"/>
    <lineage>
        <taxon>Eukaryota</taxon>
        <taxon>Viridiplantae</taxon>
        <taxon>Streptophyta</taxon>
        <taxon>Embryophyta</taxon>
        <taxon>Marchantiophyta</taxon>
        <taxon>Marchantiopsida</taxon>
        <taxon>Marchantiidae</taxon>
        <taxon>Marchantiales</taxon>
        <taxon>Marchantiaceae</taxon>
        <taxon>Marchantia</taxon>
    </lineage>
</organism>
<proteinExistence type="inferred from homology"/>